<dbReference type="Proteomes" id="UP000789572">
    <property type="component" value="Unassembled WGS sequence"/>
</dbReference>
<proteinExistence type="predicted"/>
<comment type="caution">
    <text evidence="2">The sequence shown here is derived from an EMBL/GenBank/DDBJ whole genome shotgun (WGS) entry which is preliminary data.</text>
</comment>
<evidence type="ECO:0000313" key="2">
    <source>
        <dbReference type="EMBL" id="CAG8454605.1"/>
    </source>
</evidence>
<dbReference type="EMBL" id="CAJVPJ010000010">
    <property type="protein sequence ID" value="CAG8454605.1"/>
    <property type="molecule type" value="Genomic_DNA"/>
</dbReference>
<name>A0A9N8VIZ8_9GLOM</name>
<gene>
    <name evidence="2" type="ORF">POCULU_LOCUS222</name>
</gene>
<organism evidence="2 3">
    <name type="scientific">Paraglomus occultum</name>
    <dbReference type="NCBI Taxonomy" id="144539"/>
    <lineage>
        <taxon>Eukaryota</taxon>
        <taxon>Fungi</taxon>
        <taxon>Fungi incertae sedis</taxon>
        <taxon>Mucoromycota</taxon>
        <taxon>Glomeromycotina</taxon>
        <taxon>Glomeromycetes</taxon>
        <taxon>Paraglomerales</taxon>
        <taxon>Paraglomeraceae</taxon>
        <taxon>Paraglomus</taxon>
    </lineage>
</organism>
<protein>
    <submittedName>
        <fullName evidence="2">9253_t:CDS:1</fullName>
    </submittedName>
</protein>
<reference evidence="2" key="1">
    <citation type="submission" date="2021-06" db="EMBL/GenBank/DDBJ databases">
        <authorList>
            <person name="Kallberg Y."/>
            <person name="Tangrot J."/>
            <person name="Rosling A."/>
        </authorList>
    </citation>
    <scope>NUCLEOTIDE SEQUENCE</scope>
    <source>
        <strain evidence="2">IA702</strain>
    </source>
</reference>
<evidence type="ECO:0000313" key="3">
    <source>
        <dbReference type="Proteomes" id="UP000789572"/>
    </source>
</evidence>
<feature type="region of interest" description="Disordered" evidence="1">
    <location>
        <begin position="1"/>
        <end position="34"/>
    </location>
</feature>
<keyword evidence="3" id="KW-1185">Reference proteome</keyword>
<feature type="compositionally biased region" description="Low complexity" evidence="1">
    <location>
        <begin position="15"/>
        <end position="26"/>
    </location>
</feature>
<accession>A0A9N8VIZ8</accession>
<dbReference type="AlphaFoldDB" id="A0A9N8VIZ8"/>
<sequence length="575" mass="65551">MSLRSEISHTRRASSESALLLETSTKSAEKEKKHMTITTALAKCQEGEIGARRASQPKENIPMKWQFDEIYRIQEEYKKSGRDLSEYHGSNEGRHYRTLSHPASYPKLSQTAKHQELRHRHSSSELNALKRRPSHNYYYGSRSVINPFPHLSMGTYDPYMIDSDEMQKNRYDELDLDMELLCTPRSAASMFSSSSLSPVVFSPQPLTPMSSSSPCYSPSTPYSALFPTESEEYLRMHFPLDEERWQLLVQQQLENSLVGSGSYKPNISPLPMHEATSKSSTSSYMNDIYASTHMNSGNLAMDQTPRTLPKEQCVTQSGIQLRNSLQDPIGTRTRKSDAAELSLPTDSSSQTGFSFFSRSPTTSFNNVSMTLNMDKSVISDDGRFSPFRSYSPVPLGSGEDYFSTSRKSSSVRQKFDRENNVESFSRNPIYSSSVREREQETLRAGNGLYTCRQPLQRFDDGWDTYELRMDMDRTQHARNFARSEMIPRRPRYCSSRTTVQDPALIRRSSESQINSIYQRLNDSVETLERAEPVDFSAQAESFVSKGERRFHNGYNTLMNKNKMDVTRNGLALGVI</sequence>
<dbReference type="OrthoDB" id="10317028at2759"/>
<evidence type="ECO:0000256" key="1">
    <source>
        <dbReference type="SAM" id="MobiDB-lite"/>
    </source>
</evidence>
<feature type="region of interest" description="Disordered" evidence="1">
    <location>
        <begin position="320"/>
        <end position="355"/>
    </location>
</feature>